<keyword evidence="5" id="KW-0325">Glycoprotein</keyword>
<dbReference type="PANTHER" id="PTHR13234:SF8">
    <property type="entry name" value="GAMMA-INTERFERON-INDUCIBLE LYSOSOMAL THIOL REDUCTASE"/>
    <property type="match status" value="1"/>
</dbReference>
<accession>A0A423TAX6</accession>
<comment type="subcellular location">
    <subcellularLocation>
        <location evidence="1">Secreted</location>
    </subcellularLocation>
</comment>
<comment type="similarity">
    <text evidence="2">Belongs to the GILT family.</text>
</comment>
<dbReference type="GO" id="GO:0016671">
    <property type="term" value="F:oxidoreductase activity, acting on a sulfur group of donors, disulfide as acceptor"/>
    <property type="evidence" value="ECO:0007669"/>
    <property type="project" value="InterPro"/>
</dbReference>
<dbReference type="PANTHER" id="PTHR13234">
    <property type="entry name" value="GAMMA-INTERFERON INDUCIBLE LYSOSOMAL THIOL REDUCTASE GILT"/>
    <property type="match status" value="1"/>
</dbReference>
<comment type="caution">
    <text evidence="7">The sequence shown here is derived from an EMBL/GenBank/DDBJ whole genome shotgun (WGS) entry which is preliminary data.</text>
</comment>
<reference evidence="7 8" key="1">
    <citation type="submission" date="2018-04" db="EMBL/GenBank/DDBJ databases">
        <authorList>
            <person name="Zhang X."/>
            <person name="Yuan J."/>
            <person name="Li F."/>
            <person name="Xiang J."/>
        </authorList>
    </citation>
    <scope>NUCLEOTIDE SEQUENCE [LARGE SCALE GENOMIC DNA]</scope>
    <source>
        <tissue evidence="7">Muscle</tissue>
    </source>
</reference>
<sequence>MEGRIAIYLSLVSLFATASAASEAAKVKVTVFYEALCPDSRNFITTQLYPVWNELKNITELDINAYGKAHEQGTGDESTLRCQHGPRECAANAMLTCAKKYISDEQKLMDFTNCLMEKKRGILSATEVMRMQAMREGVK</sequence>
<evidence type="ECO:0000256" key="5">
    <source>
        <dbReference type="ARBA" id="ARBA00023180"/>
    </source>
</evidence>
<dbReference type="AlphaFoldDB" id="A0A423TAX6"/>
<feature type="chain" id="PRO_5018989520" evidence="6">
    <location>
        <begin position="21"/>
        <end position="139"/>
    </location>
</feature>
<keyword evidence="3" id="KW-0964">Secreted</keyword>
<dbReference type="EMBL" id="QCYY01002011">
    <property type="protein sequence ID" value="ROT73650.1"/>
    <property type="molecule type" value="Genomic_DNA"/>
</dbReference>
<gene>
    <name evidence="7" type="ORF">C7M84_007913</name>
</gene>
<dbReference type="Proteomes" id="UP000283509">
    <property type="component" value="Unassembled WGS sequence"/>
</dbReference>
<dbReference type="GO" id="GO:0005576">
    <property type="term" value="C:extracellular region"/>
    <property type="evidence" value="ECO:0007669"/>
    <property type="project" value="UniProtKB-SubCell"/>
</dbReference>
<feature type="signal peptide" evidence="6">
    <location>
        <begin position="1"/>
        <end position="20"/>
    </location>
</feature>
<reference evidence="7 8" key="2">
    <citation type="submission" date="2019-01" db="EMBL/GenBank/DDBJ databases">
        <title>The decoding of complex shrimp genome reveals the adaptation for benthos swimmer, frequently molting mechanism and breeding impact on genome.</title>
        <authorList>
            <person name="Sun Y."/>
            <person name="Gao Y."/>
            <person name="Yu Y."/>
        </authorList>
    </citation>
    <scope>NUCLEOTIDE SEQUENCE [LARGE SCALE GENOMIC DNA]</scope>
    <source>
        <tissue evidence="7">Muscle</tissue>
    </source>
</reference>
<keyword evidence="4 6" id="KW-0732">Signal</keyword>
<evidence type="ECO:0000256" key="1">
    <source>
        <dbReference type="ARBA" id="ARBA00004613"/>
    </source>
</evidence>
<dbReference type="Pfam" id="PF03227">
    <property type="entry name" value="GILT"/>
    <property type="match status" value="1"/>
</dbReference>
<evidence type="ECO:0000256" key="3">
    <source>
        <dbReference type="ARBA" id="ARBA00022525"/>
    </source>
</evidence>
<keyword evidence="8" id="KW-1185">Reference proteome</keyword>
<evidence type="ECO:0000313" key="8">
    <source>
        <dbReference type="Proteomes" id="UP000283509"/>
    </source>
</evidence>
<name>A0A423TAX6_PENVA</name>
<evidence type="ECO:0000256" key="4">
    <source>
        <dbReference type="ARBA" id="ARBA00022729"/>
    </source>
</evidence>
<evidence type="ECO:0000256" key="2">
    <source>
        <dbReference type="ARBA" id="ARBA00005679"/>
    </source>
</evidence>
<evidence type="ECO:0000313" key="7">
    <source>
        <dbReference type="EMBL" id="ROT73650.1"/>
    </source>
</evidence>
<dbReference type="InterPro" id="IPR004911">
    <property type="entry name" value="Interferon-induced_GILT"/>
</dbReference>
<dbReference type="OrthoDB" id="958254at2759"/>
<organism evidence="7 8">
    <name type="scientific">Penaeus vannamei</name>
    <name type="common">Whiteleg shrimp</name>
    <name type="synonym">Litopenaeus vannamei</name>
    <dbReference type="NCBI Taxonomy" id="6689"/>
    <lineage>
        <taxon>Eukaryota</taxon>
        <taxon>Metazoa</taxon>
        <taxon>Ecdysozoa</taxon>
        <taxon>Arthropoda</taxon>
        <taxon>Crustacea</taxon>
        <taxon>Multicrustacea</taxon>
        <taxon>Malacostraca</taxon>
        <taxon>Eumalacostraca</taxon>
        <taxon>Eucarida</taxon>
        <taxon>Decapoda</taxon>
        <taxon>Dendrobranchiata</taxon>
        <taxon>Penaeoidea</taxon>
        <taxon>Penaeidae</taxon>
        <taxon>Penaeus</taxon>
    </lineage>
</organism>
<protein>
    <submittedName>
        <fullName evidence="7">GILT-like protein F37H8.5</fullName>
    </submittedName>
</protein>
<evidence type="ECO:0000256" key="6">
    <source>
        <dbReference type="SAM" id="SignalP"/>
    </source>
</evidence>
<proteinExistence type="inferred from homology"/>